<gene>
    <name evidence="2" type="ORF">GOP47_0010718</name>
</gene>
<name>A0A9D4UWK4_ADICA</name>
<evidence type="ECO:0000313" key="3">
    <source>
        <dbReference type="Proteomes" id="UP000886520"/>
    </source>
</evidence>
<feature type="compositionally biased region" description="Basic and acidic residues" evidence="1">
    <location>
        <begin position="33"/>
        <end position="67"/>
    </location>
</feature>
<evidence type="ECO:0000313" key="2">
    <source>
        <dbReference type="EMBL" id="KAI5074757.1"/>
    </source>
</evidence>
<dbReference type="EMBL" id="JABFUD020000010">
    <property type="protein sequence ID" value="KAI5074757.1"/>
    <property type="molecule type" value="Genomic_DNA"/>
</dbReference>
<proteinExistence type="predicted"/>
<feature type="compositionally biased region" description="Basic and acidic residues" evidence="1">
    <location>
        <begin position="1"/>
        <end position="12"/>
    </location>
</feature>
<reference evidence="2" key="1">
    <citation type="submission" date="2021-01" db="EMBL/GenBank/DDBJ databases">
        <title>Adiantum capillus-veneris genome.</title>
        <authorList>
            <person name="Fang Y."/>
            <person name="Liao Q."/>
        </authorList>
    </citation>
    <scope>NUCLEOTIDE SEQUENCE</scope>
    <source>
        <strain evidence="2">H3</strain>
        <tissue evidence="2">Leaf</tissue>
    </source>
</reference>
<protein>
    <submittedName>
        <fullName evidence="2">Uncharacterized protein</fullName>
    </submittedName>
</protein>
<dbReference type="AlphaFoldDB" id="A0A9D4UWK4"/>
<comment type="caution">
    <text evidence="2">The sequence shown here is derived from an EMBL/GenBank/DDBJ whole genome shotgun (WGS) entry which is preliminary data.</text>
</comment>
<keyword evidence="3" id="KW-1185">Reference proteome</keyword>
<dbReference type="Proteomes" id="UP000886520">
    <property type="component" value="Chromosome 10"/>
</dbReference>
<organism evidence="2 3">
    <name type="scientific">Adiantum capillus-veneris</name>
    <name type="common">Maidenhair fern</name>
    <dbReference type="NCBI Taxonomy" id="13818"/>
    <lineage>
        <taxon>Eukaryota</taxon>
        <taxon>Viridiplantae</taxon>
        <taxon>Streptophyta</taxon>
        <taxon>Embryophyta</taxon>
        <taxon>Tracheophyta</taxon>
        <taxon>Polypodiopsida</taxon>
        <taxon>Polypodiidae</taxon>
        <taxon>Polypodiales</taxon>
        <taxon>Pteridineae</taxon>
        <taxon>Pteridaceae</taxon>
        <taxon>Vittarioideae</taxon>
        <taxon>Adiantum</taxon>
    </lineage>
</organism>
<evidence type="ECO:0000256" key="1">
    <source>
        <dbReference type="SAM" id="MobiDB-lite"/>
    </source>
</evidence>
<accession>A0A9D4UWK4</accession>
<sequence>MHDNDDVAHNEGEDVADAQEGVGKDGSCPSGDRGSRYGRGERLEWADFKSSRLEVEWGSRDQEEWGWPRRGGPEAGGRRRQASCPCHNGRRGHM</sequence>
<feature type="region of interest" description="Disordered" evidence="1">
    <location>
        <begin position="1"/>
        <end position="94"/>
    </location>
</feature>